<dbReference type="InterPro" id="IPR051164">
    <property type="entry name" value="NmrA-like_oxidored"/>
</dbReference>
<comment type="caution">
    <text evidence="4">The sequence shown here is derived from an EMBL/GenBank/DDBJ whole genome shotgun (WGS) entry which is preliminary data.</text>
</comment>
<keyword evidence="2" id="KW-0521">NADP</keyword>
<dbReference type="SUPFAM" id="SSF51735">
    <property type="entry name" value="NAD(P)-binding Rossmann-fold domains"/>
    <property type="match status" value="1"/>
</dbReference>
<name>A0ABR4HL03_9EURO</name>
<dbReference type="Gene3D" id="3.90.25.10">
    <property type="entry name" value="UDP-galactose 4-epimerase, domain 1"/>
    <property type="match status" value="1"/>
</dbReference>
<proteinExistence type="inferred from homology"/>
<dbReference type="InterPro" id="IPR008030">
    <property type="entry name" value="NmrA-like"/>
</dbReference>
<dbReference type="Proteomes" id="UP001610335">
    <property type="component" value="Unassembled WGS sequence"/>
</dbReference>
<dbReference type="InterPro" id="IPR036291">
    <property type="entry name" value="NAD(P)-bd_dom_sf"/>
</dbReference>
<dbReference type="PANTHER" id="PTHR42748">
    <property type="entry name" value="NITROGEN METABOLITE REPRESSION PROTEIN NMRA FAMILY MEMBER"/>
    <property type="match status" value="1"/>
</dbReference>
<dbReference type="Pfam" id="PF05368">
    <property type="entry name" value="NmrA"/>
    <property type="match status" value="1"/>
</dbReference>
<dbReference type="PANTHER" id="PTHR42748:SF31">
    <property type="entry name" value="NMRA-LIKE DOMAIN-CONTAINING PROTEIN-RELATED"/>
    <property type="match status" value="1"/>
</dbReference>
<comment type="similarity">
    <text evidence="1">Belongs to the NmrA-type oxidoreductase family.</text>
</comment>
<reference evidence="4 5" key="1">
    <citation type="submission" date="2024-07" db="EMBL/GenBank/DDBJ databases">
        <title>Section-level genome sequencing and comparative genomics of Aspergillus sections Usti and Cavernicolus.</title>
        <authorList>
            <consortium name="Lawrence Berkeley National Laboratory"/>
            <person name="Nybo J.L."/>
            <person name="Vesth T.C."/>
            <person name="Theobald S."/>
            <person name="Frisvad J.C."/>
            <person name="Larsen T.O."/>
            <person name="Kjaerboelling I."/>
            <person name="Rothschild-Mancinelli K."/>
            <person name="Lyhne E.K."/>
            <person name="Kogle M.E."/>
            <person name="Barry K."/>
            <person name="Clum A."/>
            <person name="Na H."/>
            <person name="Ledsgaard L."/>
            <person name="Lin J."/>
            <person name="Lipzen A."/>
            <person name="Kuo A."/>
            <person name="Riley R."/>
            <person name="Mondo S."/>
            <person name="LaButti K."/>
            <person name="Haridas S."/>
            <person name="Pangalinan J."/>
            <person name="Salamov A.A."/>
            <person name="Simmons B.A."/>
            <person name="Magnuson J.K."/>
            <person name="Chen J."/>
            <person name="Drula E."/>
            <person name="Henrissat B."/>
            <person name="Wiebenga A."/>
            <person name="Lubbers R.J."/>
            <person name="Gomes A.C."/>
            <person name="Makela M.R."/>
            <person name="Stajich J."/>
            <person name="Grigoriev I.V."/>
            <person name="Mortensen U.H."/>
            <person name="De vries R.P."/>
            <person name="Baker S.E."/>
            <person name="Andersen M.R."/>
        </authorList>
    </citation>
    <scope>NUCLEOTIDE SEQUENCE [LARGE SCALE GENOMIC DNA]</scope>
    <source>
        <strain evidence="4 5">CBS 600.67</strain>
    </source>
</reference>
<accession>A0ABR4HL03</accession>
<feature type="domain" description="NmrA-like" evidence="3">
    <location>
        <begin position="4"/>
        <end position="297"/>
    </location>
</feature>
<evidence type="ECO:0000259" key="3">
    <source>
        <dbReference type="Pfam" id="PF05368"/>
    </source>
</evidence>
<evidence type="ECO:0000313" key="4">
    <source>
        <dbReference type="EMBL" id="KAL2816062.1"/>
    </source>
</evidence>
<dbReference type="EMBL" id="JBFXLS010000105">
    <property type="protein sequence ID" value="KAL2816062.1"/>
    <property type="molecule type" value="Genomic_DNA"/>
</dbReference>
<dbReference type="Gene3D" id="3.40.50.720">
    <property type="entry name" value="NAD(P)-binding Rossmann-like Domain"/>
    <property type="match status" value="1"/>
</dbReference>
<sequence>MPSKQILTVFGATGIQGGSVARAMLTDPTTAQQFHVRAVTRDPSKPGAQALAELGAELIKADMEDKDSLRVALQNAYGVFLVTNFMERLDHIAETRQGKNAADICKETGVKHLVWSSLPHVSKISNGKYTAALHFDSKARVDEHIRALSIPHTILHVGTYIKFLIESLEPLSTDNGSPYRLSFPKPANIETELPLIDAAADVGKFVKAIFLNPEASLGRLFSAYSRYYTIGGIIEIIKKNGVDAVYEATDSEVFKAGMGAKGVPEFFQDDLVQVIEFGVEYGFFGGVGNGDAHKLVKEPLTSLEETLKSSAHFAGLVKG</sequence>
<evidence type="ECO:0000256" key="2">
    <source>
        <dbReference type="ARBA" id="ARBA00022857"/>
    </source>
</evidence>
<evidence type="ECO:0000256" key="1">
    <source>
        <dbReference type="ARBA" id="ARBA00006328"/>
    </source>
</evidence>
<evidence type="ECO:0000313" key="5">
    <source>
        <dbReference type="Proteomes" id="UP001610335"/>
    </source>
</evidence>
<dbReference type="CDD" id="cd05251">
    <property type="entry name" value="NmrA_like_SDR_a"/>
    <property type="match status" value="1"/>
</dbReference>
<protein>
    <submittedName>
        <fullName evidence="4">NmrA family transcriptional regulator</fullName>
    </submittedName>
</protein>
<keyword evidence="5" id="KW-1185">Reference proteome</keyword>
<organism evidence="4 5">
    <name type="scientific">Aspergillus cavernicola</name>
    <dbReference type="NCBI Taxonomy" id="176166"/>
    <lineage>
        <taxon>Eukaryota</taxon>
        <taxon>Fungi</taxon>
        <taxon>Dikarya</taxon>
        <taxon>Ascomycota</taxon>
        <taxon>Pezizomycotina</taxon>
        <taxon>Eurotiomycetes</taxon>
        <taxon>Eurotiomycetidae</taxon>
        <taxon>Eurotiales</taxon>
        <taxon>Aspergillaceae</taxon>
        <taxon>Aspergillus</taxon>
        <taxon>Aspergillus subgen. Nidulantes</taxon>
    </lineage>
</organism>
<gene>
    <name evidence="4" type="ORF">BDW59DRAFT_177456</name>
</gene>